<dbReference type="AlphaFoldDB" id="A0A316YTF3"/>
<dbReference type="Pfam" id="PF14966">
    <property type="entry name" value="DNA_repr_REX1B"/>
    <property type="match status" value="1"/>
</dbReference>
<feature type="region of interest" description="Disordered" evidence="2">
    <location>
        <begin position="51"/>
        <end position="110"/>
    </location>
</feature>
<protein>
    <submittedName>
        <fullName evidence="3">Uncharacterized protein</fullName>
    </submittedName>
</protein>
<organism evidence="3 4">
    <name type="scientific">Acaromyces ingoldii</name>
    <dbReference type="NCBI Taxonomy" id="215250"/>
    <lineage>
        <taxon>Eukaryota</taxon>
        <taxon>Fungi</taxon>
        <taxon>Dikarya</taxon>
        <taxon>Basidiomycota</taxon>
        <taxon>Ustilaginomycotina</taxon>
        <taxon>Exobasidiomycetes</taxon>
        <taxon>Exobasidiales</taxon>
        <taxon>Cryptobasidiaceae</taxon>
        <taxon>Acaromyces</taxon>
    </lineage>
</organism>
<keyword evidence="4" id="KW-1185">Reference proteome</keyword>
<dbReference type="GeneID" id="37042869"/>
<feature type="compositionally biased region" description="Polar residues" evidence="2">
    <location>
        <begin position="1"/>
        <end position="24"/>
    </location>
</feature>
<sequence length="218" mass="23459">MAAEANGTSHGARSAESSAATAGPSTALEALQAFKEAQERRVAHWQEYDEAMRHYDDSTPRLQQASSNDAGEIRTGPPPSSEAARTSGQSQGSGRGCGHGSSSHYDEGPLPISDELMAKILSLVTSGLLDCSHAVRTVETELRTALSRSDLADLVGKVQALENTVLRSIVERDQNKRRARLEARDLDADIQASEATVRQTRQEIAEVMTEINAEMAEL</sequence>
<feature type="coiled-coil region" evidence="1">
    <location>
        <begin position="176"/>
        <end position="217"/>
    </location>
</feature>
<dbReference type="Proteomes" id="UP000245768">
    <property type="component" value="Unassembled WGS sequence"/>
</dbReference>
<feature type="region of interest" description="Disordered" evidence="2">
    <location>
        <begin position="1"/>
        <end position="33"/>
    </location>
</feature>
<accession>A0A316YTF3</accession>
<dbReference type="InterPro" id="IPR039491">
    <property type="entry name" value="REX1-B"/>
</dbReference>
<evidence type="ECO:0000256" key="1">
    <source>
        <dbReference type="SAM" id="Coils"/>
    </source>
</evidence>
<dbReference type="InParanoid" id="A0A316YTF3"/>
<keyword evidence="1" id="KW-0175">Coiled coil</keyword>
<reference evidence="3 4" key="1">
    <citation type="journal article" date="2018" name="Mol. Biol. Evol.">
        <title>Broad Genomic Sampling Reveals a Smut Pathogenic Ancestry of the Fungal Clade Ustilaginomycotina.</title>
        <authorList>
            <person name="Kijpornyongpan T."/>
            <person name="Mondo S.J."/>
            <person name="Barry K."/>
            <person name="Sandor L."/>
            <person name="Lee J."/>
            <person name="Lipzen A."/>
            <person name="Pangilinan J."/>
            <person name="LaButti K."/>
            <person name="Hainaut M."/>
            <person name="Henrissat B."/>
            <person name="Grigoriev I.V."/>
            <person name="Spatafora J.W."/>
            <person name="Aime M.C."/>
        </authorList>
    </citation>
    <scope>NUCLEOTIDE SEQUENCE [LARGE SCALE GENOMIC DNA]</scope>
    <source>
        <strain evidence="3 4">MCA 4198</strain>
    </source>
</reference>
<feature type="compositionally biased region" description="Polar residues" evidence="2">
    <location>
        <begin position="60"/>
        <end position="69"/>
    </location>
</feature>
<evidence type="ECO:0000313" key="4">
    <source>
        <dbReference type="Proteomes" id="UP000245768"/>
    </source>
</evidence>
<dbReference type="RefSeq" id="XP_025378501.1">
    <property type="nucleotide sequence ID" value="XM_025520953.1"/>
</dbReference>
<proteinExistence type="predicted"/>
<evidence type="ECO:0000313" key="3">
    <source>
        <dbReference type="EMBL" id="PWN91303.1"/>
    </source>
</evidence>
<name>A0A316YTF3_9BASI</name>
<evidence type="ECO:0000256" key="2">
    <source>
        <dbReference type="SAM" id="MobiDB-lite"/>
    </source>
</evidence>
<gene>
    <name evidence="3" type="ORF">FA10DRAFT_265173</name>
</gene>
<dbReference type="EMBL" id="KZ819635">
    <property type="protein sequence ID" value="PWN91303.1"/>
    <property type="molecule type" value="Genomic_DNA"/>
</dbReference>
<dbReference type="OrthoDB" id="3364152at2759"/>